<dbReference type="Proteomes" id="UP001057291">
    <property type="component" value="Unassembled WGS sequence"/>
</dbReference>
<evidence type="ECO:0000313" key="10">
    <source>
        <dbReference type="Proteomes" id="UP001057291"/>
    </source>
</evidence>
<dbReference type="CDD" id="cd17474">
    <property type="entry name" value="MFS_YfmO_like"/>
    <property type="match status" value="1"/>
</dbReference>
<keyword evidence="3" id="KW-1003">Cell membrane</keyword>
<dbReference type="InterPro" id="IPR020846">
    <property type="entry name" value="MFS_dom"/>
</dbReference>
<feature type="transmembrane region" description="Helical" evidence="7">
    <location>
        <begin position="7"/>
        <end position="28"/>
    </location>
</feature>
<proteinExistence type="predicted"/>
<dbReference type="GO" id="GO:0005886">
    <property type="term" value="C:plasma membrane"/>
    <property type="evidence" value="ECO:0007669"/>
    <property type="project" value="UniProtKB-SubCell"/>
</dbReference>
<comment type="caution">
    <text evidence="9">The sequence shown here is derived from an EMBL/GenBank/DDBJ whole genome shotgun (WGS) entry which is preliminary data.</text>
</comment>
<reference evidence="9" key="1">
    <citation type="journal article" date="2023" name="Int. J. Syst. Evol. Microbiol.">
        <title>Collibacillus ludicampi gen. nov., sp. nov., a new soil bacterium of the family Alicyclobacillaceae.</title>
        <authorList>
            <person name="Jojima T."/>
            <person name="Ioku Y."/>
            <person name="Fukuta Y."/>
            <person name="Shirasaka N."/>
            <person name="Matsumura Y."/>
            <person name="Mori M."/>
        </authorList>
    </citation>
    <scope>NUCLEOTIDE SEQUENCE</scope>
    <source>
        <strain evidence="9">TP075</strain>
    </source>
</reference>
<dbReference type="RefSeq" id="WP_282198383.1">
    <property type="nucleotide sequence ID" value="NZ_BOQE01000001.1"/>
</dbReference>
<sequence>MNRQLIVYLVSFAAFLGPFTQTIYAPILPEIQSDFRTSQFLVNLSISIFTIFLALMQMIYGPLTDTKGRRTVLLPGIALYVAASFGCAYSHSITQLLLFRMIQAIGIATGTIVATTVISDLFTGKSRGRAMGTFQMLMALGPVLGPVIGGFVGGKTGYHGVFLVLTATGLLMLVANASLLPETKPDSATDDRFQIRDFYSILTHKTGLPVILLGFVQYYTFYNFLVFLPDILTSHYNLRAEEKGIVFLPLSLFLVIGSYLGGRLQEKVEARKSLIVTSFLNVFATLMFILSAKISLASLIVNIALFGLFLGLSLPVQTTLLTEFFTRQRATAIGVYNFFRYMGMASGPFIGSYLYQLGHIPLLYGFAALVFFAVVLYTRRQLMSGHTLMASGRGETK</sequence>
<dbReference type="PROSITE" id="PS50850">
    <property type="entry name" value="MFS"/>
    <property type="match status" value="1"/>
</dbReference>
<feature type="transmembrane region" description="Helical" evidence="7">
    <location>
        <begin position="134"/>
        <end position="152"/>
    </location>
</feature>
<keyword evidence="2" id="KW-0813">Transport</keyword>
<accession>A0AAV4LBS8</accession>
<dbReference type="EMBL" id="BOQE01000001">
    <property type="protein sequence ID" value="GIM45159.1"/>
    <property type="molecule type" value="Genomic_DNA"/>
</dbReference>
<evidence type="ECO:0000256" key="7">
    <source>
        <dbReference type="SAM" id="Phobius"/>
    </source>
</evidence>
<dbReference type="InterPro" id="IPR036259">
    <property type="entry name" value="MFS_trans_sf"/>
</dbReference>
<feature type="transmembrane region" description="Helical" evidence="7">
    <location>
        <begin position="72"/>
        <end position="91"/>
    </location>
</feature>
<dbReference type="InterPro" id="IPR011701">
    <property type="entry name" value="MFS"/>
</dbReference>
<dbReference type="GO" id="GO:0022857">
    <property type="term" value="F:transmembrane transporter activity"/>
    <property type="evidence" value="ECO:0007669"/>
    <property type="project" value="InterPro"/>
</dbReference>
<dbReference type="InterPro" id="IPR050189">
    <property type="entry name" value="MFS_Efflux_Transporters"/>
</dbReference>
<evidence type="ECO:0000256" key="6">
    <source>
        <dbReference type="ARBA" id="ARBA00023136"/>
    </source>
</evidence>
<dbReference type="Gene3D" id="1.20.1720.10">
    <property type="entry name" value="Multidrug resistance protein D"/>
    <property type="match status" value="1"/>
</dbReference>
<evidence type="ECO:0000256" key="1">
    <source>
        <dbReference type="ARBA" id="ARBA00004651"/>
    </source>
</evidence>
<feature type="transmembrane region" description="Helical" evidence="7">
    <location>
        <begin position="338"/>
        <end position="355"/>
    </location>
</feature>
<dbReference type="AlphaFoldDB" id="A0AAV4LBS8"/>
<evidence type="ECO:0000256" key="2">
    <source>
        <dbReference type="ARBA" id="ARBA00022448"/>
    </source>
</evidence>
<dbReference type="Pfam" id="PF07690">
    <property type="entry name" value="MFS_1"/>
    <property type="match status" value="2"/>
</dbReference>
<feature type="transmembrane region" description="Helical" evidence="7">
    <location>
        <begin position="245"/>
        <end position="262"/>
    </location>
</feature>
<feature type="transmembrane region" description="Helical" evidence="7">
    <location>
        <begin position="274"/>
        <end position="294"/>
    </location>
</feature>
<protein>
    <submittedName>
        <fullName evidence="9">MFS transporter</fullName>
    </submittedName>
</protein>
<dbReference type="PANTHER" id="PTHR43124:SF3">
    <property type="entry name" value="CHLORAMPHENICOL EFFLUX PUMP RV0191"/>
    <property type="match status" value="1"/>
</dbReference>
<feature type="transmembrane region" description="Helical" evidence="7">
    <location>
        <begin position="158"/>
        <end position="180"/>
    </location>
</feature>
<name>A0AAV4LBS8_9BACL</name>
<dbReference type="PANTHER" id="PTHR43124">
    <property type="entry name" value="PURINE EFFLUX PUMP PBUE"/>
    <property type="match status" value="1"/>
</dbReference>
<keyword evidence="5 7" id="KW-1133">Transmembrane helix</keyword>
<feature type="transmembrane region" description="Helical" evidence="7">
    <location>
        <begin position="201"/>
        <end position="225"/>
    </location>
</feature>
<feature type="transmembrane region" description="Helical" evidence="7">
    <location>
        <begin position="361"/>
        <end position="378"/>
    </location>
</feature>
<evidence type="ECO:0000313" key="9">
    <source>
        <dbReference type="EMBL" id="GIM45159.1"/>
    </source>
</evidence>
<feature type="transmembrane region" description="Helical" evidence="7">
    <location>
        <begin position="40"/>
        <end position="60"/>
    </location>
</feature>
<dbReference type="SUPFAM" id="SSF103473">
    <property type="entry name" value="MFS general substrate transporter"/>
    <property type="match status" value="1"/>
</dbReference>
<gene>
    <name evidence="9" type="ORF">DNHGIG_07080</name>
</gene>
<evidence type="ECO:0000256" key="5">
    <source>
        <dbReference type="ARBA" id="ARBA00022989"/>
    </source>
</evidence>
<organism evidence="9 10">
    <name type="scientific">Collibacillus ludicampi</name>
    <dbReference type="NCBI Taxonomy" id="2771369"/>
    <lineage>
        <taxon>Bacteria</taxon>
        <taxon>Bacillati</taxon>
        <taxon>Bacillota</taxon>
        <taxon>Bacilli</taxon>
        <taxon>Bacillales</taxon>
        <taxon>Alicyclobacillaceae</taxon>
        <taxon>Collibacillus</taxon>
    </lineage>
</organism>
<comment type="subcellular location">
    <subcellularLocation>
        <location evidence="1">Cell membrane</location>
        <topology evidence="1">Multi-pass membrane protein</topology>
    </subcellularLocation>
</comment>
<feature type="transmembrane region" description="Helical" evidence="7">
    <location>
        <begin position="300"/>
        <end position="326"/>
    </location>
</feature>
<evidence type="ECO:0000259" key="8">
    <source>
        <dbReference type="PROSITE" id="PS50850"/>
    </source>
</evidence>
<feature type="domain" description="Major facilitator superfamily (MFS) profile" evidence="8">
    <location>
        <begin position="6"/>
        <end position="383"/>
    </location>
</feature>
<keyword evidence="6 7" id="KW-0472">Membrane</keyword>
<keyword evidence="4 7" id="KW-0812">Transmembrane</keyword>
<feature type="transmembrane region" description="Helical" evidence="7">
    <location>
        <begin position="97"/>
        <end position="122"/>
    </location>
</feature>
<evidence type="ECO:0000256" key="3">
    <source>
        <dbReference type="ARBA" id="ARBA00022475"/>
    </source>
</evidence>
<evidence type="ECO:0000256" key="4">
    <source>
        <dbReference type="ARBA" id="ARBA00022692"/>
    </source>
</evidence>
<keyword evidence="10" id="KW-1185">Reference proteome</keyword>
<dbReference type="PRINTS" id="PR01036">
    <property type="entry name" value="TCRTETB"/>
</dbReference>